<keyword evidence="7" id="KW-1185">Reference proteome</keyword>
<dbReference type="PANTHER" id="PTHR11122:SF13">
    <property type="entry name" value="GLUCOSE-6-PHOSPHATE 1-EPIMERASE"/>
    <property type="match status" value="1"/>
</dbReference>
<organism evidence="6 7">
    <name type="scientific">Nitrosomonas ureae</name>
    <dbReference type="NCBI Taxonomy" id="44577"/>
    <lineage>
        <taxon>Bacteria</taxon>
        <taxon>Pseudomonadati</taxon>
        <taxon>Pseudomonadota</taxon>
        <taxon>Betaproteobacteria</taxon>
        <taxon>Nitrosomonadales</taxon>
        <taxon>Nitrosomonadaceae</taxon>
        <taxon>Nitrosomonas</taxon>
    </lineage>
</organism>
<sequence length="302" mass="33069">MTIEELNTKYKIAGQLEFIAGNGGLPMIRVNNAKAAALISLHAGQVLSYQPAGEPEDVLFLSEKAYYQDGKAIKGGAPICWPWFGADPEGKGRPGHGFVRNRAWNVVATEAMNNGDVKVTLGLVDTPDTRAIWPQSFSLLQEIVIGATLNLSLITRNTGKETFSITQAFHTYFKVGDIARTKVLGLEGCEYIDKAGGGNEQKRQSDAVTIESEVDRIYLDVGNTLTIDDSALNRRIQITSQGSKTAVVWNPWEKISKEMADLEDTDYQRLVCVETTNAANDVVEVAPGSECRLIASYRVIRN</sequence>
<dbReference type="GO" id="GO:0030246">
    <property type="term" value="F:carbohydrate binding"/>
    <property type="evidence" value="ECO:0007669"/>
    <property type="project" value="UniProtKB-UniRule"/>
</dbReference>
<reference evidence="7" key="1">
    <citation type="submission" date="2016-10" db="EMBL/GenBank/DDBJ databases">
        <authorList>
            <person name="Varghese N."/>
            <person name="Submissions S."/>
        </authorList>
    </citation>
    <scope>NUCLEOTIDE SEQUENCE [LARGE SCALE GENOMIC DNA]</scope>
    <source>
        <strain evidence="7">Nm10</strain>
    </source>
</reference>
<dbReference type="KEGG" id="nur:ATY38_00375"/>
<name>A0A1H2DP49_9PROT</name>
<dbReference type="InterPro" id="IPR014718">
    <property type="entry name" value="GH-type_carb-bd"/>
</dbReference>
<gene>
    <name evidence="6" type="ORF">SAMN05216406_10258</name>
</gene>
<comment type="catalytic activity">
    <reaction evidence="1">
        <text>alpha-D-glucose 6-phosphate = beta-D-glucose 6-phosphate</text>
        <dbReference type="Rhea" id="RHEA:16249"/>
        <dbReference type="ChEBI" id="CHEBI:58225"/>
        <dbReference type="ChEBI" id="CHEBI:58247"/>
        <dbReference type="EC" id="5.1.3.15"/>
    </reaction>
</comment>
<dbReference type="InterPro" id="IPR011013">
    <property type="entry name" value="Gal_mutarotase_sf_dom"/>
</dbReference>
<dbReference type="PIRSF" id="PIRSF016020">
    <property type="entry name" value="PHexose_mutarotase"/>
    <property type="match status" value="1"/>
</dbReference>
<evidence type="ECO:0000256" key="5">
    <source>
        <dbReference type="PIRSR" id="PIRSR016020-1"/>
    </source>
</evidence>
<evidence type="ECO:0000313" key="6">
    <source>
        <dbReference type="EMBL" id="SDT84655.1"/>
    </source>
</evidence>
<dbReference type="InterPro" id="IPR008183">
    <property type="entry name" value="Aldose_1/G6P_1-epimerase"/>
</dbReference>
<evidence type="ECO:0000256" key="3">
    <source>
        <dbReference type="ARBA" id="ARBA00023235"/>
    </source>
</evidence>
<dbReference type="Pfam" id="PF01263">
    <property type="entry name" value="Aldose_epim"/>
    <property type="match status" value="1"/>
</dbReference>
<dbReference type="EC" id="5.1.3.15" evidence="4"/>
<dbReference type="EMBL" id="FNLN01000002">
    <property type="protein sequence ID" value="SDT84655.1"/>
    <property type="molecule type" value="Genomic_DNA"/>
</dbReference>
<dbReference type="Proteomes" id="UP000182882">
    <property type="component" value="Unassembled WGS sequence"/>
</dbReference>
<dbReference type="Gene3D" id="2.70.98.10">
    <property type="match status" value="1"/>
</dbReference>
<accession>A0A1H2DP49</accession>
<dbReference type="GO" id="GO:0005975">
    <property type="term" value="P:carbohydrate metabolic process"/>
    <property type="evidence" value="ECO:0007669"/>
    <property type="project" value="InterPro"/>
</dbReference>
<dbReference type="AlphaFoldDB" id="A0A1H2DP49"/>
<proteinExistence type="inferred from homology"/>
<keyword evidence="3 4" id="KW-0413">Isomerase</keyword>
<dbReference type="PANTHER" id="PTHR11122">
    <property type="entry name" value="APOSPORY-ASSOCIATED PROTEIN C-RELATED"/>
    <property type="match status" value="1"/>
</dbReference>
<evidence type="ECO:0000256" key="1">
    <source>
        <dbReference type="ARBA" id="ARBA00001096"/>
    </source>
</evidence>
<feature type="active site" evidence="5">
    <location>
        <position position="274"/>
    </location>
</feature>
<evidence type="ECO:0000256" key="2">
    <source>
        <dbReference type="ARBA" id="ARBA00005866"/>
    </source>
</evidence>
<dbReference type="CDD" id="cd09020">
    <property type="entry name" value="D-hex-6-P-epi_like"/>
    <property type="match status" value="1"/>
</dbReference>
<dbReference type="GO" id="GO:0047938">
    <property type="term" value="F:glucose-6-phosphate 1-epimerase activity"/>
    <property type="evidence" value="ECO:0007669"/>
    <property type="project" value="UniProtKB-UniRule"/>
</dbReference>
<protein>
    <recommendedName>
        <fullName evidence="4">Putative glucose-6-phosphate 1-epimerase</fullName>
        <ecNumber evidence="4">5.1.3.15</ecNumber>
    </recommendedName>
</protein>
<evidence type="ECO:0000256" key="4">
    <source>
        <dbReference type="PIRNR" id="PIRNR016020"/>
    </source>
</evidence>
<comment type="similarity">
    <text evidence="2 4">Belongs to the glucose-6-phosphate 1-epimerase family.</text>
</comment>
<dbReference type="SUPFAM" id="SSF74650">
    <property type="entry name" value="Galactose mutarotase-like"/>
    <property type="match status" value="1"/>
</dbReference>
<evidence type="ECO:0000313" key="7">
    <source>
        <dbReference type="Proteomes" id="UP000182882"/>
    </source>
</evidence>
<dbReference type="InterPro" id="IPR025532">
    <property type="entry name" value="G6P_1-epimerase"/>
</dbReference>
<feature type="active site" evidence="5">
    <location>
        <position position="170"/>
    </location>
</feature>